<organism evidence="1 2">
    <name type="scientific">Caproicibacterium argilliputei</name>
    <dbReference type="NCBI Taxonomy" id="3030016"/>
    <lineage>
        <taxon>Bacteria</taxon>
        <taxon>Bacillati</taxon>
        <taxon>Bacillota</taxon>
        <taxon>Clostridia</taxon>
        <taxon>Eubacteriales</taxon>
        <taxon>Oscillospiraceae</taxon>
        <taxon>Caproicibacterium</taxon>
    </lineage>
</organism>
<evidence type="ECO:0000313" key="2">
    <source>
        <dbReference type="Proteomes" id="UP001300604"/>
    </source>
</evidence>
<gene>
    <name evidence="1" type="ORF">PXC00_05530</name>
</gene>
<evidence type="ECO:0000313" key="1">
    <source>
        <dbReference type="EMBL" id="WOC33330.1"/>
    </source>
</evidence>
<dbReference type="EMBL" id="CP135996">
    <property type="protein sequence ID" value="WOC33330.1"/>
    <property type="molecule type" value="Genomic_DNA"/>
</dbReference>
<protein>
    <submittedName>
        <fullName evidence="1">Uncharacterized protein</fullName>
    </submittedName>
</protein>
<name>A0AA97H312_9FIRM</name>
<sequence length="292" mass="32592">MPAPIVHYLFAKRVQEELCKKGVLVPSEAAFLWGAQGTALLTNLRNSGLTAAAQQLSGQPPAVWDSLLHDCCGMVQRENGLSCAEGLLCSSALEQAATPYISWCAAQMAARDRSQPAEIWKNEEESALDCILLRYECGALPTDFSLLQALPKSGTVQSDLAELFAYLLEKGVGLPYAQELCLQALEESRRLYRRLTDSTGLKRIFYLRREHDKPHTWSSRMRSFTEDASFDYANLSGAAWGTGENPDSRTFLQLYDETAARAVQRVTAWKQEQDARITRTQSHCKEKGEHQI</sequence>
<reference evidence="1" key="1">
    <citation type="submission" date="2023-09" db="EMBL/GenBank/DDBJ databases">
        <authorList>
            <person name="Zeng C."/>
        </authorList>
    </citation>
    <scope>NUCLEOTIDE SEQUENCE</scope>
    <source>
        <strain evidence="1">ZCY20-5</strain>
    </source>
</reference>
<dbReference type="RefSeq" id="WP_275845637.1">
    <property type="nucleotide sequence ID" value="NZ_CP135996.1"/>
</dbReference>
<keyword evidence="2" id="KW-1185">Reference proteome</keyword>
<proteinExistence type="predicted"/>
<reference evidence="1" key="2">
    <citation type="submission" date="2024-06" db="EMBL/GenBank/DDBJ databases">
        <title>Caproicibacterium argilliputei sp. nov, a novel caproic acid producing anaerobic bacterium isolated from pit mud.</title>
        <authorList>
            <person name="Xia S."/>
        </authorList>
    </citation>
    <scope>NUCLEOTIDE SEQUENCE</scope>
    <source>
        <strain evidence="1">ZCY20-5</strain>
    </source>
</reference>
<dbReference type="AlphaFoldDB" id="A0AA97H312"/>
<dbReference type="KEGG" id="carl:PXC00_05530"/>
<accession>A0AA97H312</accession>
<dbReference type="Proteomes" id="UP001300604">
    <property type="component" value="Chromosome"/>
</dbReference>